<dbReference type="EMBL" id="JAFMOY010000133">
    <property type="protein sequence ID" value="MBU9848310.1"/>
    <property type="molecule type" value="Genomic_DNA"/>
</dbReference>
<protein>
    <submittedName>
        <fullName evidence="2">DUF1294 domain-containing protein</fullName>
    </submittedName>
</protein>
<evidence type="ECO:0000256" key="1">
    <source>
        <dbReference type="SAM" id="Phobius"/>
    </source>
</evidence>
<keyword evidence="1" id="KW-1133">Transmembrane helix</keyword>
<comment type="caution">
    <text evidence="2">The sequence shown here is derived from an EMBL/GenBank/DDBJ whole genome shotgun (WGS) entry which is preliminary data.</text>
</comment>
<dbReference type="Proteomes" id="UP000739284">
    <property type="component" value="Unassembled WGS sequence"/>
</dbReference>
<dbReference type="Pfam" id="PF06961">
    <property type="entry name" value="DUF1294"/>
    <property type="match status" value="1"/>
</dbReference>
<feature type="transmembrane region" description="Helical" evidence="1">
    <location>
        <begin position="57"/>
        <end position="76"/>
    </location>
</feature>
<accession>A0ABS6LNA3</accession>
<evidence type="ECO:0000313" key="2">
    <source>
        <dbReference type="EMBL" id="MBU9848310.1"/>
    </source>
</evidence>
<feature type="transmembrane region" description="Helical" evidence="1">
    <location>
        <begin position="88"/>
        <end position="108"/>
    </location>
</feature>
<feature type="transmembrane region" description="Helical" evidence="1">
    <location>
        <begin position="6"/>
        <end position="36"/>
    </location>
</feature>
<dbReference type="RefSeq" id="WP_217151461.1">
    <property type="nucleotide sequence ID" value="NZ_JAFMOY010000133.1"/>
</dbReference>
<organism evidence="2 3">
    <name type="scientific">Rahnella ecdela</name>
    <dbReference type="NCBI Taxonomy" id="2816250"/>
    <lineage>
        <taxon>Bacteria</taxon>
        <taxon>Pseudomonadati</taxon>
        <taxon>Pseudomonadota</taxon>
        <taxon>Gammaproteobacteria</taxon>
        <taxon>Enterobacterales</taxon>
        <taxon>Yersiniaceae</taxon>
        <taxon>Rahnella</taxon>
    </lineage>
</organism>
<proteinExistence type="predicted"/>
<gene>
    <name evidence="2" type="ORF">J1784_25305</name>
</gene>
<reference evidence="2 3" key="1">
    <citation type="submission" date="2021-03" db="EMBL/GenBank/DDBJ databases">
        <title>Five novel Rahnella species.</title>
        <authorList>
            <person name="Brady C."/>
            <person name="Asselin J."/>
            <person name="Beer S."/>
            <person name="Bruberg M.B."/>
            <person name="Crampton B."/>
            <person name="Venter S."/>
            <person name="Arnold D."/>
            <person name="Denman S."/>
        </authorList>
    </citation>
    <scope>NUCLEOTIDE SEQUENCE [LARGE SCALE GENOMIC DNA]</scope>
    <source>
        <strain evidence="2 3">FRB 231</strain>
    </source>
</reference>
<sequence>MNSVCYVLLVLAVFVSLISPYPVWIGLHLLNLLTLLMYGADKLAARRGWRRIPENTLLLFGLLGGWIGALVGQQLFRHKTQKQPFRTWFMFSIAANVAAVLLGVWMMFGR</sequence>
<evidence type="ECO:0000313" key="3">
    <source>
        <dbReference type="Proteomes" id="UP000739284"/>
    </source>
</evidence>
<keyword evidence="1" id="KW-0472">Membrane</keyword>
<name>A0ABS6LNA3_9GAMM</name>
<keyword evidence="1" id="KW-0812">Transmembrane</keyword>
<dbReference type="InterPro" id="IPR010718">
    <property type="entry name" value="DUF1294"/>
</dbReference>
<keyword evidence="3" id="KW-1185">Reference proteome</keyword>